<protein>
    <submittedName>
        <fullName evidence="1">Uncharacterized protein</fullName>
    </submittedName>
</protein>
<dbReference type="AlphaFoldDB" id="A0AA39KFA0"/>
<sequence length="154" mass="17307">MMSVVWSRWSVMTVGVKERGTFERRQIHIYRSPPSLPLLEPIIFLFPPAFQGFALDSSRHILSQTALTTYCLGRTMSFLCLILSLGILPLFRGPWCKDCRADGAGYISLLQGYLIDAFIVLRKVSPVLTSCTLLRKVSPASHVYSNIKHPPLPL</sequence>
<accession>A0AA39KFA0</accession>
<name>A0AA39KFA0_ARMTA</name>
<dbReference type="Proteomes" id="UP001175211">
    <property type="component" value="Unassembled WGS sequence"/>
</dbReference>
<evidence type="ECO:0000313" key="2">
    <source>
        <dbReference type="Proteomes" id="UP001175211"/>
    </source>
</evidence>
<organism evidence="1 2">
    <name type="scientific">Armillaria tabescens</name>
    <name type="common">Ringless honey mushroom</name>
    <name type="synonym">Agaricus tabescens</name>
    <dbReference type="NCBI Taxonomy" id="1929756"/>
    <lineage>
        <taxon>Eukaryota</taxon>
        <taxon>Fungi</taxon>
        <taxon>Dikarya</taxon>
        <taxon>Basidiomycota</taxon>
        <taxon>Agaricomycotina</taxon>
        <taxon>Agaricomycetes</taxon>
        <taxon>Agaricomycetidae</taxon>
        <taxon>Agaricales</taxon>
        <taxon>Marasmiineae</taxon>
        <taxon>Physalacriaceae</taxon>
        <taxon>Desarmillaria</taxon>
    </lineage>
</organism>
<dbReference type="EMBL" id="JAUEPS010000016">
    <property type="protein sequence ID" value="KAK0458895.1"/>
    <property type="molecule type" value="Genomic_DNA"/>
</dbReference>
<gene>
    <name evidence="1" type="ORF">EV420DRAFT_337200</name>
</gene>
<proteinExistence type="predicted"/>
<comment type="caution">
    <text evidence="1">The sequence shown here is derived from an EMBL/GenBank/DDBJ whole genome shotgun (WGS) entry which is preliminary data.</text>
</comment>
<evidence type="ECO:0000313" key="1">
    <source>
        <dbReference type="EMBL" id="KAK0458895.1"/>
    </source>
</evidence>
<reference evidence="1" key="1">
    <citation type="submission" date="2023-06" db="EMBL/GenBank/DDBJ databases">
        <authorList>
            <consortium name="Lawrence Berkeley National Laboratory"/>
            <person name="Ahrendt S."/>
            <person name="Sahu N."/>
            <person name="Indic B."/>
            <person name="Wong-Bajracharya J."/>
            <person name="Merenyi Z."/>
            <person name="Ke H.-M."/>
            <person name="Monk M."/>
            <person name="Kocsube S."/>
            <person name="Drula E."/>
            <person name="Lipzen A."/>
            <person name="Balint B."/>
            <person name="Henrissat B."/>
            <person name="Andreopoulos B."/>
            <person name="Martin F.M."/>
            <person name="Harder C.B."/>
            <person name="Rigling D."/>
            <person name="Ford K.L."/>
            <person name="Foster G.D."/>
            <person name="Pangilinan J."/>
            <person name="Papanicolaou A."/>
            <person name="Barry K."/>
            <person name="LaButti K."/>
            <person name="Viragh M."/>
            <person name="Koriabine M."/>
            <person name="Yan M."/>
            <person name="Riley R."/>
            <person name="Champramary S."/>
            <person name="Plett K.L."/>
            <person name="Tsai I.J."/>
            <person name="Slot J."/>
            <person name="Sipos G."/>
            <person name="Plett J."/>
            <person name="Nagy L.G."/>
            <person name="Grigoriev I.V."/>
        </authorList>
    </citation>
    <scope>NUCLEOTIDE SEQUENCE</scope>
    <source>
        <strain evidence="1">CCBAS 213</strain>
    </source>
</reference>
<dbReference type="GeneID" id="85365310"/>
<keyword evidence="2" id="KW-1185">Reference proteome</keyword>
<dbReference type="RefSeq" id="XP_060331145.1">
    <property type="nucleotide sequence ID" value="XM_060481762.1"/>
</dbReference>